<evidence type="ECO:0000256" key="5">
    <source>
        <dbReference type="ARBA" id="ARBA00022917"/>
    </source>
</evidence>
<evidence type="ECO:0000259" key="8">
    <source>
        <dbReference type="Pfam" id="PF09334"/>
    </source>
</evidence>
<dbReference type="SUPFAM" id="SSF47323">
    <property type="entry name" value="Anticodon-binding domain of a subclass of class I aminoacyl-tRNA synthetases"/>
    <property type="match status" value="1"/>
</dbReference>
<organism evidence="10 11">
    <name type="scientific">Acholeplasma brassicae</name>
    <dbReference type="NCBI Taxonomy" id="61635"/>
    <lineage>
        <taxon>Bacteria</taxon>
        <taxon>Bacillati</taxon>
        <taxon>Mycoplasmatota</taxon>
        <taxon>Mollicutes</taxon>
        <taxon>Acholeplasmatales</taxon>
        <taxon>Acholeplasmataceae</taxon>
        <taxon>Acholeplasma</taxon>
    </lineage>
</organism>
<dbReference type="CDD" id="cd00814">
    <property type="entry name" value="MetRS_core"/>
    <property type="match status" value="1"/>
</dbReference>
<evidence type="ECO:0000256" key="2">
    <source>
        <dbReference type="ARBA" id="ARBA00022598"/>
    </source>
</evidence>
<evidence type="ECO:0000313" key="11">
    <source>
        <dbReference type="Proteomes" id="UP000032737"/>
    </source>
</evidence>
<dbReference type="InterPro" id="IPR009080">
    <property type="entry name" value="tRNAsynth_Ia_anticodon-bd"/>
</dbReference>
<name>U4KQZ8_9MOLU</name>
<dbReference type="Gene3D" id="2.170.220.10">
    <property type="match status" value="1"/>
</dbReference>
<dbReference type="EMBL" id="FO681348">
    <property type="protein sequence ID" value="CCV65298.1"/>
    <property type="molecule type" value="Genomic_DNA"/>
</dbReference>
<dbReference type="KEGG" id="abra:BN85302770"/>
<comment type="subcellular location">
    <subcellularLocation>
        <location evidence="7">Cytoplasm</location>
    </subcellularLocation>
</comment>
<dbReference type="CDD" id="cd07957">
    <property type="entry name" value="Anticodon_Ia_Met"/>
    <property type="match status" value="1"/>
</dbReference>
<evidence type="ECO:0000256" key="6">
    <source>
        <dbReference type="ARBA" id="ARBA00023146"/>
    </source>
</evidence>
<evidence type="ECO:0000313" key="10">
    <source>
        <dbReference type="EMBL" id="CCV65298.1"/>
    </source>
</evidence>
<evidence type="ECO:0000259" key="9">
    <source>
        <dbReference type="Pfam" id="PF19303"/>
    </source>
</evidence>
<proteinExistence type="inferred from homology"/>
<dbReference type="Pfam" id="PF09334">
    <property type="entry name" value="tRNA-synt_1g"/>
    <property type="match status" value="2"/>
</dbReference>
<dbReference type="AlphaFoldDB" id="U4KQZ8"/>
<dbReference type="PANTHER" id="PTHR43326:SF1">
    <property type="entry name" value="METHIONINE--TRNA LIGASE, MITOCHONDRIAL"/>
    <property type="match status" value="1"/>
</dbReference>
<dbReference type="STRING" id="61635.BN85302770"/>
<dbReference type="HOGENOM" id="CLU_009710_9_4_14"/>
<dbReference type="NCBIfam" id="NF008900">
    <property type="entry name" value="PRK12267.1"/>
    <property type="match status" value="1"/>
</dbReference>
<feature type="domain" description="Methionyl/Leucyl tRNA synthetase" evidence="8">
    <location>
        <begin position="149"/>
        <end position="360"/>
    </location>
</feature>
<comment type="caution">
    <text evidence="7">Lacks conserved residue(s) required for the propagation of feature annotation.</text>
</comment>
<dbReference type="RefSeq" id="WP_030004160.1">
    <property type="nucleotide sequence ID" value="NC_022549.1"/>
</dbReference>
<dbReference type="Pfam" id="PF19303">
    <property type="entry name" value="Anticodon_3"/>
    <property type="match status" value="1"/>
</dbReference>
<dbReference type="FunFam" id="2.170.220.10:FF:000002">
    <property type="entry name" value="Methionine--tRNA ligase"/>
    <property type="match status" value="1"/>
</dbReference>
<dbReference type="Proteomes" id="UP000032737">
    <property type="component" value="Chromosome"/>
</dbReference>
<feature type="short sequence motif" description="'KMSKS' region" evidence="7">
    <location>
        <begin position="297"/>
        <end position="301"/>
    </location>
</feature>
<accession>U4KQZ8</accession>
<keyword evidence="4 7" id="KW-0067">ATP-binding</keyword>
<feature type="domain" description="Methionyl/Leucyl tRNA synthetase" evidence="8">
    <location>
        <begin position="6"/>
        <end position="146"/>
    </location>
</feature>
<dbReference type="GO" id="GO:0005524">
    <property type="term" value="F:ATP binding"/>
    <property type="evidence" value="ECO:0007669"/>
    <property type="project" value="UniProtKB-UniRule"/>
</dbReference>
<dbReference type="GO" id="GO:0004825">
    <property type="term" value="F:methionine-tRNA ligase activity"/>
    <property type="evidence" value="ECO:0007669"/>
    <property type="project" value="UniProtKB-UniRule"/>
</dbReference>
<comment type="subunit">
    <text evidence="7">Monomer.</text>
</comment>
<protein>
    <recommendedName>
        <fullName evidence="7">Methionine--tRNA ligase</fullName>
        <ecNumber evidence="7">6.1.1.10</ecNumber>
    </recommendedName>
    <alternativeName>
        <fullName evidence="7">Methionyl-tRNA synthetase</fullName>
        <shortName evidence="7">MetRS</shortName>
    </alternativeName>
</protein>
<keyword evidence="6 7" id="KW-0030">Aminoacyl-tRNA synthetase</keyword>
<dbReference type="InterPro" id="IPR023457">
    <property type="entry name" value="Met-tRNA_synth_2"/>
</dbReference>
<evidence type="ECO:0000256" key="3">
    <source>
        <dbReference type="ARBA" id="ARBA00022741"/>
    </source>
</evidence>
<comment type="similarity">
    <text evidence="7">Belongs to the class-I aminoacyl-tRNA synthetase family. MetG type 2B subfamily.</text>
</comment>
<dbReference type="Gene3D" id="3.40.50.620">
    <property type="entry name" value="HUPs"/>
    <property type="match status" value="1"/>
</dbReference>
<dbReference type="OrthoDB" id="9810191at2"/>
<keyword evidence="5 7" id="KW-0648">Protein biosynthesis</keyword>
<keyword evidence="11" id="KW-1185">Reference proteome</keyword>
<dbReference type="GO" id="GO:0006431">
    <property type="term" value="P:methionyl-tRNA aminoacylation"/>
    <property type="evidence" value="ECO:0007669"/>
    <property type="project" value="UniProtKB-UniRule"/>
</dbReference>
<evidence type="ECO:0000256" key="1">
    <source>
        <dbReference type="ARBA" id="ARBA00003314"/>
    </source>
</evidence>
<comment type="function">
    <text evidence="1 7">Is required not only for elongation of protein synthesis but also for the initiation of all mRNA translation through initiator tRNA(fMet) aminoacylation.</text>
</comment>
<dbReference type="HAMAP" id="MF_01228">
    <property type="entry name" value="Met_tRNA_synth_type2"/>
    <property type="match status" value="1"/>
</dbReference>
<evidence type="ECO:0000256" key="7">
    <source>
        <dbReference type="HAMAP-Rule" id="MF_01228"/>
    </source>
</evidence>
<dbReference type="EC" id="6.1.1.10" evidence="7"/>
<dbReference type="InterPro" id="IPR014758">
    <property type="entry name" value="Met-tRNA_synth"/>
</dbReference>
<keyword evidence="2 7" id="KW-0436">Ligase</keyword>
<dbReference type="InterPro" id="IPR033911">
    <property type="entry name" value="MetRS_core"/>
</dbReference>
<dbReference type="InterPro" id="IPR015413">
    <property type="entry name" value="Methionyl/Leucyl_tRNA_Synth"/>
</dbReference>
<gene>
    <name evidence="7 10" type="primary">metG</name>
    <name evidence="10" type="ORF">BN85302770</name>
</gene>
<keyword evidence="3 7" id="KW-0547">Nucleotide-binding</keyword>
<dbReference type="InterPro" id="IPR014729">
    <property type="entry name" value="Rossmann-like_a/b/a_fold"/>
</dbReference>
<dbReference type="GO" id="GO:0005737">
    <property type="term" value="C:cytoplasm"/>
    <property type="evidence" value="ECO:0007669"/>
    <property type="project" value="UniProtKB-SubCell"/>
</dbReference>
<feature type="short sequence motif" description="'HIGH' region" evidence="7">
    <location>
        <begin position="12"/>
        <end position="22"/>
    </location>
</feature>
<evidence type="ECO:0000256" key="4">
    <source>
        <dbReference type="ARBA" id="ARBA00022840"/>
    </source>
</evidence>
<keyword evidence="7" id="KW-0963">Cytoplasm</keyword>
<dbReference type="InterPro" id="IPR041872">
    <property type="entry name" value="Anticodon_Met"/>
</dbReference>
<dbReference type="SUPFAM" id="SSF52374">
    <property type="entry name" value="Nucleotidylyl transferase"/>
    <property type="match status" value="1"/>
</dbReference>
<dbReference type="PRINTS" id="PR01041">
    <property type="entry name" value="TRNASYNTHMET"/>
</dbReference>
<dbReference type="NCBIfam" id="TIGR00398">
    <property type="entry name" value="metG"/>
    <property type="match status" value="1"/>
</dbReference>
<dbReference type="PANTHER" id="PTHR43326">
    <property type="entry name" value="METHIONYL-TRNA SYNTHETASE"/>
    <property type="match status" value="1"/>
</dbReference>
<reference evidence="10 11" key="1">
    <citation type="journal article" date="2013" name="J. Mol. Microbiol. Biotechnol.">
        <title>Analysis of the Complete Genomes of Acholeplasma brassicae , A. palmae and A. laidlawii and Their Comparison to the Obligate Parasites from ' Candidatus Phytoplasma'.</title>
        <authorList>
            <person name="Kube M."/>
            <person name="Siewert C."/>
            <person name="Migdoll A.M."/>
            <person name="Duduk B."/>
            <person name="Holz S."/>
            <person name="Rabus R."/>
            <person name="Seemuller E."/>
            <person name="Mitrovic J."/>
            <person name="Muller I."/>
            <person name="Buttner C."/>
            <person name="Reinhardt R."/>
        </authorList>
    </citation>
    <scope>NUCLEOTIDE SEQUENCE [LARGE SCALE GENOMIC DNA]</scope>
    <source>
        <strain evidence="11">0502</strain>
    </source>
</reference>
<sequence length="518" mass="60079">MKKPFYISTAIAYASAIPHVGNVYEAILADAIARFKRLDGYDVYFQTGTDEHGQKIESKAQLKGIDPQTYTDQISNEIKRIYQSVDVSYDYFIRTTDENHKKTVQHIFKKLYDQGDIYLGKYAGWYSVSEESFILEKDIVDGKGPNGDTLVWTEEETYFFDLKKYQQRLVDYINEHPSFIQPESRKNEMINNFLSEPLHDLAVSRTSFEWGIKTFNEKHVIYVWLDALTNYISGLDLDGSLEVSEKFKTYWPADIHLIGKDILRFHTIYWPIMLMALGLDLPKTIFGHPWVLIDKSKMSKSVGNTLYTDDILKFFKKDTLRYYVLHEIPYQTDGNLTYELLIERNNTDLANTLGNLVNRTIGMANKYRGGLIKKANTKETYEINLVESCEQLLSSVRQKMNEYRVSDALEEVMKVTRLANKFIDVTEPWKLYKDESKQAELDGVLYELIETIRVVAVILQAFIPETAKEILNQINSNDVSFDSITSFGSFKDQTLLNQAKVLFERYDLVQKLEEILRG</sequence>
<feature type="domain" description="Methionyl-tRNA synthetase anticodon-binding" evidence="9">
    <location>
        <begin position="378"/>
        <end position="482"/>
    </location>
</feature>
<comment type="catalytic activity">
    <reaction evidence="7">
        <text>tRNA(Met) + L-methionine + ATP = L-methionyl-tRNA(Met) + AMP + diphosphate</text>
        <dbReference type="Rhea" id="RHEA:13481"/>
        <dbReference type="Rhea" id="RHEA-COMP:9667"/>
        <dbReference type="Rhea" id="RHEA-COMP:9698"/>
        <dbReference type="ChEBI" id="CHEBI:30616"/>
        <dbReference type="ChEBI" id="CHEBI:33019"/>
        <dbReference type="ChEBI" id="CHEBI:57844"/>
        <dbReference type="ChEBI" id="CHEBI:78442"/>
        <dbReference type="ChEBI" id="CHEBI:78530"/>
        <dbReference type="ChEBI" id="CHEBI:456215"/>
        <dbReference type="EC" id="6.1.1.10"/>
    </reaction>
</comment>
<dbReference type="Gene3D" id="1.10.730.10">
    <property type="entry name" value="Isoleucyl-tRNA Synthetase, Domain 1"/>
    <property type="match status" value="1"/>
</dbReference>